<feature type="compositionally biased region" description="Polar residues" evidence="1">
    <location>
        <begin position="143"/>
        <end position="153"/>
    </location>
</feature>
<dbReference type="AlphaFoldDB" id="A0A3T0SYC0"/>
<feature type="region of interest" description="Disordered" evidence="1">
    <location>
        <begin position="53"/>
        <end position="153"/>
    </location>
</feature>
<reference evidence="2 3" key="1">
    <citation type="submission" date="2018-03" db="EMBL/GenBank/DDBJ databases">
        <title>Bacteriophage NCPPB3778 and a type I-E CRISPR drive the evolution of the US Biological Select Agent, Rathayibacter toxicus.</title>
        <authorList>
            <person name="Davis E.W.II."/>
            <person name="Tabima J.F."/>
            <person name="Weisberg A.J."/>
            <person name="Dantas Lopes L."/>
            <person name="Wiseman M.S."/>
            <person name="Wiseman M.S."/>
            <person name="Pupko T."/>
            <person name="Belcher M.S."/>
            <person name="Sechler A.J."/>
            <person name="Tancos M.A."/>
            <person name="Schroeder B.K."/>
            <person name="Murray T.D."/>
            <person name="Luster D.G."/>
            <person name="Schneider W.L."/>
            <person name="Rogers E."/>
            <person name="Andreote F.D."/>
            <person name="Grunwald N.J."/>
            <person name="Putnam M.L."/>
            <person name="Chang J.H."/>
        </authorList>
    </citation>
    <scope>NUCLEOTIDE SEQUENCE [LARGE SCALE GENOMIC DNA]</scope>
    <source>
        <strain evidence="2 3">DSM 15932</strain>
    </source>
</reference>
<feature type="compositionally biased region" description="Polar residues" evidence="1">
    <location>
        <begin position="116"/>
        <end position="135"/>
    </location>
</feature>
<dbReference type="Proteomes" id="UP000285317">
    <property type="component" value="Chromosome"/>
</dbReference>
<feature type="region of interest" description="Disordered" evidence="1">
    <location>
        <begin position="1"/>
        <end position="38"/>
    </location>
</feature>
<protein>
    <submittedName>
        <fullName evidence="2">Uncharacterized protein</fullName>
    </submittedName>
</protein>
<accession>A0A3T0SYC0</accession>
<evidence type="ECO:0000313" key="3">
    <source>
        <dbReference type="Proteomes" id="UP000285317"/>
    </source>
</evidence>
<proteinExistence type="predicted"/>
<feature type="compositionally biased region" description="Polar residues" evidence="1">
    <location>
        <begin position="94"/>
        <end position="109"/>
    </location>
</feature>
<organism evidence="2 3">
    <name type="scientific">Rathayibacter festucae DSM 15932</name>
    <dbReference type="NCBI Taxonomy" id="1328866"/>
    <lineage>
        <taxon>Bacteria</taxon>
        <taxon>Bacillati</taxon>
        <taxon>Actinomycetota</taxon>
        <taxon>Actinomycetes</taxon>
        <taxon>Micrococcales</taxon>
        <taxon>Microbacteriaceae</taxon>
        <taxon>Rathayibacter</taxon>
    </lineage>
</organism>
<feature type="compositionally biased region" description="Low complexity" evidence="1">
    <location>
        <begin position="21"/>
        <end position="38"/>
    </location>
</feature>
<dbReference type="EMBL" id="CP028137">
    <property type="protein sequence ID" value="AZZ51279.1"/>
    <property type="molecule type" value="Genomic_DNA"/>
</dbReference>
<evidence type="ECO:0000256" key="1">
    <source>
        <dbReference type="SAM" id="MobiDB-lite"/>
    </source>
</evidence>
<sequence length="153" mass="15630">MTSTTNAARTVRAETVRSLRPAPSSAATSQPAATTTAQFAPDTAVRWVREAVRMSSSRSDARAEVSPVASPGSRPATSPPSTAVRARKPERRTSATAATPTGGRRSSTALAVRSVLSPTTPGSSARARSTTSEPTGSRPPGSARNTRTGADIG</sequence>
<evidence type="ECO:0000313" key="2">
    <source>
        <dbReference type="EMBL" id="AZZ51279.1"/>
    </source>
</evidence>
<gene>
    <name evidence="2" type="ORF">C1I64_03940</name>
</gene>
<name>A0A3T0SYC0_9MICO</name>
<dbReference type="KEGG" id="rfs:C1I64_03940"/>